<reference evidence="2" key="1">
    <citation type="journal article" date="2019" name="bioRxiv">
        <title>The Genome of the Zebra Mussel, Dreissena polymorpha: A Resource for Invasive Species Research.</title>
        <authorList>
            <person name="McCartney M.A."/>
            <person name="Auch B."/>
            <person name="Kono T."/>
            <person name="Mallez S."/>
            <person name="Zhang Y."/>
            <person name="Obille A."/>
            <person name="Becker A."/>
            <person name="Abrahante J.E."/>
            <person name="Garbe J."/>
            <person name="Badalamenti J.P."/>
            <person name="Herman A."/>
            <person name="Mangelson H."/>
            <person name="Liachko I."/>
            <person name="Sullivan S."/>
            <person name="Sone E.D."/>
            <person name="Koren S."/>
            <person name="Silverstein K.A.T."/>
            <person name="Beckman K.B."/>
            <person name="Gohl D.M."/>
        </authorList>
    </citation>
    <scope>NUCLEOTIDE SEQUENCE</scope>
    <source>
        <strain evidence="2">Duluth1</strain>
        <tissue evidence="2">Whole animal</tissue>
    </source>
</reference>
<keyword evidence="3" id="KW-1185">Reference proteome</keyword>
<feature type="region of interest" description="Disordered" evidence="1">
    <location>
        <begin position="1"/>
        <end position="24"/>
    </location>
</feature>
<dbReference type="EMBL" id="JAIWYP010000003">
    <property type="protein sequence ID" value="KAH3844368.1"/>
    <property type="molecule type" value="Genomic_DNA"/>
</dbReference>
<protein>
    <submittedName>
        <fullName evidence="2">Uncharacterized protein</fullName>
    </submittedName>
</protein>
<evidence type="ECO:0000313" key="3">
    <source>
        <dbReference type="Proteomes" id="UP000828390"/>
    </source>
</evidence>
<comment type="caution">
    <text evidence="2">The sequence shown here is derived from an EMBL/GenBank/DDBJ whole genome shotgun (WGS) entry which is preliminary data.</text>
</comment>
<gene>
    <name evidence="2" type="ORF">DPMN_086626</name>
</gene>
<dbReference type="AlphaFoldDB" id="A0A9D4KRJ5"/>
<accession>A0A9D4KRJ5</accession>
<dbReference type="InterPro" id="IPR013083">
    <property type="entry name" value="Znf_RING/FYVE/PHD"/>
</dbReference>
<dbReference type="Gene3D" id="3.30.40.10">
    <property type="entry name" value="Zinc/RING finger domain, C3HC4 (zinc finger)"/>
    <property type="match status" value="1"/>
</dbReference>
<evidence type="ECO:0000256" key="1">
    <source>
        <dbReference type="SAM" id="MobiDB-lite"/>
    </source>
</evidence>
<name>A0A9D4KRJ5_DREPO</name>
<dbReference type="Proteomes" id="UP000828390">
    <property type="component" value="Unassembled WGS sequence"/>
</dbReference>
<organism evidence="2 3">
    <name type="scientific">Dreissena polymorpha</name>
    <name type="common">Zebra mussel</name>
    <name type="synonym">Mytilus polymorpha</name>
    <dbReference type="NCBI Taxonomy" id="45954"/>
    <lineage>
        <taxon>Eukaryota</taxon>
        <taxon>Metazoa</taxon>
        <taxon>Spiralia</taxon>
        <taxon>Lophotrochozoa</taxon>
        <taxon>Mollusca</taxon>
        <taxon>Bivalvia</taxon>
        <taxon>Autobranchia</taxon>
        <taxon>Heteroconchia</taxon>
        <taxon>Euheterodonta</taxon>
        <taxon>Imparidentia</taxon>
        <taxon>Neoheterodontei</taxon>
        <taxon>Myida</taxon>
        <taxon>Dreissenoidea</taxon>
        <taxon>Dreissenidae</taxon>
        <taxon>Dreissena</taxon>
    </lineage>
</organism>
<reference evidence="2" key="2">
    <citation type="submission" date="2020-11" db="EMBL/GenBank/DDBJ databases">
        <authorList>
            <person name="McCartney M.A."/>
            <person name="Auch B."/>
            <person name="Kono T."/>
            <person name="Mallez S."/>
            <person name="Becker A."/>
            <person name="Gohl D.M."/>
            <person name="Silverstein K.A.T."/>
            <person name="Koren S."/>
            <person name="Bechman K.B."/>
            <person name="Herman A."/>
            <person name="Abrahante J.E."/>
            <person name="Garbe J."/>
        </authorList>
    </citation>
    <scope>NUCLEOTIDE SEQUENCE</scope>
    <source>
        <strain evidence="2">Duluth1</strain>
        <tissue evidence="2">Whole animal</tissue>
    </source>
</reference>
<evidence type="ECO:0000313" key="2">
    <source>
        <dbReference type="EMBL" id="KAH3844368.1"/>
    </source>
</evidence>
<proteinExistence type="predicted"/>
<sequence>MPRAPSSPPSNAQAFLDKQTSTEQTVSTETCYVCTNEILSQPTTCDVCQGSSHLQCVVISDNEVGATYISCVGNA</sequence>